<dbReference type="Pfam" id="PF19853">
    <property type="entry name" value="DUF6328"/>
    <property type="match status" value="1"/>
</dbReference>
<keyword evidence="4" id="KW-1185">Reference proteome</keyword>
<name>A0A916YCP7_9MICO</name>
<keyword evidence="2" id="KW-0472">Membrane</keyword>
<reference evidence="3" key="2">
    <citation type="submission" date="2020-09" db="EMBL/GenBank/DDBJ databases">
        <authorList>
            <person name="Sun Q."/>
            <person name="Zhou Y."/>
        </authorList>
    </citation>
    <scope>NUCLEOTIDE SEQUENCE</scope>
    <source>
        <strain evidence="3">CGMCC 1.15152</strain>
    </source>
</reference>
<dbReference type="PROSITE" id="PS51257">
    <property type="entry name" value="PROKAR_LIPOPROTEIN"/>
    <property type="match status" value="1"/>
</dbReference>
<feature type="compositionally biased region" description="Basic and acidic residues" evidence="1">
    <location>
        <begin position="29"/>
        <end position="53"/>
    </location>
</feature>
<dbReference type="EMBL" id="BMHO01000001">
    <property type="protein sequence ID" value="GGD39630.1"/>
    <property type="molecule type" value="Genomic_DNA"/>
</dbReference>
<feature type="transmembrane region" description="Helical" evidence="2">
    <location>
        <begin position="99"/>
        <end position="119"/>
    </location>
</feature>
<dbReference type="InterPro" id="IPR046291">
    <property type="entry name" value="DUF6328"/>
</dbReference>
<feature type="transmembrane region" description="Helical" evidence="2">
    <location>
        <begin position="74"/>
        <end position="93"/>
    </location>
</feature>
<organism evidence="3 4">
    <name type="scientific">Microbacterium faecale</name>
    <dbReference type="NCBI Taxonomy" id="1804630"/>
    <lineage>
        <taxon>Bacteria</taxon>
        <taxon>Bacillati</taxon>
        <taxon>Actinomycetota</taxon>
        <taxon>Actinomycetes</taxon>
        <taxon>Micrococcales</taxon>
        <taxon>Microbacteriaceae</taxon>
        <taxon>Microbacterium</taxon>
    </lineage>
</organism>
<evidence type="ECO:0000313" key="4">
    <source>
        <dbReference type="Proteomes" id="UP000633205"/>
    </source>
</evidence>
<feature type="compositionally biased region" description="Basic and acidic residues" evidence="1">
    <location>
        <begin position="1"/>
        <end position="10"/>
    </location>
</feature>
<feature type="transmembrane region" description="Helical" evidence="2">
    <location>
        <begin position="140"/>
        <end position="163"/>
    </location>
</feature>
<dbReference type="AlphaFoldDB" id="A0A916YCP7"/>
<gene>
    <name evidence="3" type="ORF">GCM10010915_20510</name>
</gene>
<feature type="compositionally biased region" description="Low complexity" evidence="1">
    <location>
        <begin position="11"/>
        <end position="21"/>
    </location>
</feature>
<accession>A0A916YCP7</accession>
<proteinExistence type="predicted"/>
<evidence type="ECO:0000256" key="1">
    <source>
        <dbReference type="SAM" id="MobiDB-lite"/>
    </source>
</evidence>
<feature type="region of interest" description="Disordered" evidence="1">
    <location>
        <begin position="1"/>
        <end position="53"/>
    </location>
</feature>
<dbReference type="Proteomes" id="UP000633205">
    <property type="component" value="Unassembled WGS sequence"/>
</dbReference>
<evidence type="ECO:0000313" key="3">
    <source>
        <dbReference type="EMBL" id="GGD39630.1"/>
    </source>
</evidence>
<comment type="caution">
    <text evidence="3">The sequence shown here is derived from an EMBL/GenBank/DDBJ whole genome shotgun (WGS) entry which is preliminary data.</text>
</comment>
<evidence type="ECO:0000256" key="2">
    <source>
        <dbReference type="SAM" id="Phobius"/>
    </source>
</evidence>
<protein>
    <recommendedName>
        <fullName evidence="5">Sodium:proton antiporter</fullName>
    </recommendedName>
</protein>
<keyword evidence="2" id="KW-1133">Transmembrane helix</keyword>
<reference evidence="3" key="1">
    <citation type="journal article" date="2014" name="Int. J. Syst. Evol. Microbiol.">
        <title>Complete genome sequence of Corynebacterium casei LMG S-19264T (=DSM 44701T), isolated from a smear-ripened cheese.</title>
        <authorList>
            <consortium name="US DOE Joint Genome Institute (JGI-PGF)"/>
            <person name="Walter F."/>
            <person name="Albersmeier A."/>
            <person name="Kalinowski J."/>
            <person name="Ruckert C."/>
        </authorList>
    </citation>
    <scope>NUCLEOTIDE SEQUENCE</scope>
    <source>
        <strain evidence="3">CGMCC 1.15152</strain>
    </source>
</reference>
<sequence length="199" mass="21033">MRGAREDHDSGTASASGSIAACETDGDESQYRQRVTDDEVADQPRRNETADERADRNWTEVLQELRVLQTGTQILTGFLLALAFQPAFADLALGRKGLYLVLIALSALSSVLALAPVAAHRVLFRAGAKRSVVTAGHVCLIAALAIVSVLLAGVVGFVFDVVIGGASGWIAGSVLAAIAVVTWVLVPVTVRTVRRKRAD</sequence>
<evidence type="ECO:0008006" key="5">
    <source>
        <dbReference type="Google" id="ProtNLM"/>
    </source>
</evidence>
<keyword evidence="2" id="KW-0812">Transmembrane</keyword>
<feature type="transmembrane region" description="Helical" evidence="2">
    <location>
        <begin position="169"/>
        <end position="190"/>
    </location>
</feature>